<dbReference type="GO" id="GO:0006629">
    <property type="term" value="P:lipid metabolic process"/>
    <property type="evidence" value="ECO:0007669"/>
    <property type="project" value="InterPro"/>
</dbReference>
<accession>A0A7S4UBU7</accession>
<dbReference type="SUPFAM" id="SSF51695">
    <property type="entry name" value="PLC-like phosphodiesterases"/>
    <property type="match status" value="1"/>
</dbReference>
<proteinExistence type="predicted"/>
<dbReference type="SMART" id="SM00148">
    <property type="entry name" value="PLCXc"/>
    <property type="match status" value="1"/>
</dbReference>
<sequence length="439" mass="47348">MCRGLEEQQPLLQRHGRVRGGICEGANASSVGVWQPIPEGPNLSGWMGDLLLDSLPLGCVSMPGTHNSASFAMSTRRLPSLVVAGGRCQSWDLGTQLRRGVRFLDLRVRPSGALCHGPVDCGVTLQDSLEVCSAFLKKHPREIILARVKDEACSSASALGVRALMRSMARKHPVYLEDRLPLVGQVRGRIVVLSEWTQGGQSSASGLRWGDESMCIQDEYWHFSRREKWRVVEQELLRSEASPGSLTVHFTSATHLPRKVPLGFAGFVNCRLAAHLRASPRPQFVGVIAMDFPSASLCELIVRRNQLALDPCRTVHGLAAIGADGRDELVTLQCELMVAAGRADAAALVHCDAEEHQGRVRQLARHLVRLAVGRVVAELCEPAVDEGLLPGLVVPAAAAAAPGAATTSRAPCGAQQRPAARRGLVQRLGSSFFCRCARA</sequence>
<evidence type="ECO:0000259" key="1">
    <source>
        <dbReference type="SMART" id="SM00148"/>
    </source>
</evidence>
<organism evidence="2">
    <name type="scientific">Alexandrium monilatum</name>
    <dbReference type="NCBI Taxonomy" id="311494"/>
    <lineage>
        <taxon>Eukaryota</taxon>
        <taxon>Sar</taxon>
        <taxon>Alveolata</taxon>
        <taxon>Dinophyceae</taxon>
        <taxon>Gonyaulacales</taxon>
        <taxon>Pyrocystaceae</taxon>
        <taxon>Alexandrium</taxon>
    </lineage>
</organism>
<dbReference type="PANTHER" id="PTHR13593:SF113">
    <property type="entry name" value="SI:DKEY-266F7.9"/>
    <property type="match status" value="1"/>
</dbReference>
<dbReference type="PANTHER" id="PTHR13593">
    <property type="match status" value="1"/>
</dbReference>
<gene>
    <name evidence="2" type="ORF">AMON00008_LOCUS8097</name>
</gene>
<dbReference type="InterPro" id="IPR000909">
    <property type="entry name" value="PLipase_C_PInositol-sp_X_dom"/>
</dbReference>
<dbReference type="InterPro" id="IPR051057">
    <property type="entry name" value="PI-PLC_domain"/>
</dbReference>
<reference evidence="2" key="1">
    <citation type="submission" date="2021-01" db="EMBL/GenBank/DDBJ databases">
        <authorList>
            <person name="Corre E."/>
            <person name="Pelletier E."/>
            <person name="Niang G."/>
            <person name="Scheremetjew M."/>
            <person name="Finn R."/>
            <person name="Kale V."/>
            <person name="Holt S."/>
            <person name="Cochrane G."/>
            <person name="Meng A."/>
            <person name="Brown T."/>
            <person name="Cohen L."/>
        </authorList>
    </citation>
    <scope>NUCLEOTIDE SEQUENCE</scope>
    <source>
        <strain evidence="2">CCMP3105</strain>
    </source>
</reference>
<protein>
    <recommendedName>
        <fullName evidence="1">Phosphatidylinositol-specific phospholipase C X domain-containing protein</fullName>
    </recommendedName>
</protein>
<dbReference type="Gene3D" id="3.20.20.190">
    <property type="entry name" value="Phosphatidylinositol (PI) phosphodiesterase"/>
    <property type="match status" value="1"/>
</dbReference>
<dbReference type="AlphaFoldDB" id="A0A7S4UBU7"/>
<dbReference type="PROSITE" id="PS50007">
    <property type="entry name" value="PIPLC_X_DOMAIN"/>
    <property type="match status" value="1"/>
</dbReference>
<dbReference type="EMBL" id="HBNR01012522">
    <property type="protein sequence ID" value="CAE4568478.1"/>
    <property type="molecule type" value="Transcribed_RNA"/>
</dbReference>
<dbReference type="InterPro" id="IPR017946">
    <property type="entry name" value="PLC-like_Pdiesterase_TIM-brl"/>
</dbReference>
<name>A0A7S4UBU7_9DINO</name>
<evidence type="ECO:0000313" key="2">
    <source>
        <dbReference type="EMBL" id="CAE4568478.1"/>
    </source>
</evidence>
<feature type="domain" description="Phosphatidylinositol-specific phospholipase C X" evidence="1">
    <location>
        <begin position="53"/>
        <end position="195"/>
    </location>
</feature>
<dbReference type="GO" id="GO:0008081">
    <property type="term" value="F:phosphoric diester hydrolase activity"/>
    <property type="evidence" value="ECO:0007669"/>
    <property type="project" value="InterPro"/>
</dbReference>